<dbReference type="CDD" id="cd00568">
    <property type="entry name" value="TPP_enzymes"/>
    <property type="match status" value="1"/>
</dbReference>
<dbReference type="Pfam" id="PF02776">
    <property type="entry name" value="TPP_enzyme_N"/>
    <property type="match status" value="1"/>
</dbReference>
<keyword evidence="8" id="KW-1185">Reference proteome</keyword>
<dbReference type="InterPro" id="IPR029035">
    <property type="entry name" value="DHS-like_NAD/FAD-binding_dom"/>
</dbReference>
<feature type="domain" description="Thiamine pyrophosphate enzyme central" evidence="4">
    <location>
        <begin position="231"/>
        <end position="336"/>
    </location>
</feature>
<dbReference type="EMBL" id="JABMIG020000040">
    <property type="protein sequence ID" value="KAL3799267.1"/>
    <property type="molecule type" value="Genomic_DNA"/>
</dbReference>
<dbReference type="GO" id="GO:0006520">
    <property type="term" value="P:amino acid metabolic process"/>
    <property type="evidence" value="ECO:0007669"/>
    <property type="project" value="UniProtKB-ARBA"/>
</dbReference>
<evidence type="ECO:0000256" key="1">
    <source>
        <dbReference type="ARBA" id="ARBA00007812"/>
    </source>
</evidence>
<dbReference type="SUPFAM" id="SSF52467">
    <property type="entry name" value="DHS-like NAD/FAD-binding domain"/>
    <property type="match status" value="1"/>
</dbReference>
<evidence type="ECO:0000256" key="3">
    <source>
        <dbReference type="RuleBase" id="RU362132"/>
    </source>
</evidence>
<evidence type="ECO:0000313" key="8">
    <source>
        <dbReference type="Proteomes" id="UP001516023"/>
    </source>
</evidence>
<comment type="caution">
    <text evidence="7">The sequence shown here is derived from an EMBL/GenBank/DDBJ whole genome shotgun (WGS) entry which is preliminary data.</text>
</comment>
<feature type="domain" description="Thiamine pyrophosphate enzyme TPP-binding" evidence="5">
    <location>
        <begin position="420"/>
        <end position="571"/>
    </location>
</feature>
<proteinExistence type="inferred from homology"/>
<dbReference type="InterPro" id="IPR011766">
    <property type="entry name" value="TPP_enzyme_TPP-bd"/>
</dbReference>
<feature type="domain" description="Thiamine pyrophosphate enzyme N-terminal TPP-binding" evidence="6">
    <location>
        <begin position="22"/>
        <end position="138"/>
    </location>
</feature>
<name>A0ABD3QGJ8_9STRA</name>
<dbReference type="Pfam" id="PF02775">
    <property type="entry name" value="TPP_enzyme_C"/>
    <property type="match status" value="1"/>
</dbReference>
<evidence type="ECO:0000313" key="7">
    <source>
        <dbReference type="EMBL" id="KAL3799267.1"/>
    </source>
</evidence>
<organism evidence="7 8">
    <name type="scientific">Cyclotella cryptica</name>
    <dbReference type="NCBI Taxonomy" id="29204"/>
    <lineage>
        <taxon>Eukaryota</taxon>
        <taxon>Sar</taxon>
        <taxon>Stramenopiles</taxon>
        <taxon>Ochrophyta</taxon>
        <taxon>Bacillariophyta</taxon>
        <taxon>Coscinodiscophyceae</taxon>
        <taxon>Thalassiosirophycidae</taxon>
        <taxon>Stephanodiscales</taxon>
        <taxon>Stephanodiscaceae</taxon>
        <taxon>Cyclotella</taxon>
    </lineage>
</organism>
<dbReference type="Pfam" id="PF00205">
    <property type="entry name" value="TPP_enzyme_M"/>
    <property type="match status" value="1"/>
</dbReference>
<dbReference type="SUPFAM" id="SSF52518">
    <property type="entry name" value="Thiamin diphosphate-binding fold (THDP-binding)"/>
    <property type="match status" value="2"/>
</dbReference>
<accession>A0ABD3QGJ8</accession>
<evidence type="ECO:0000259" key="5">
    <source>
        <dbReference type="Pfam" id="PF02775"/>
    </source>
</evidence>
<dbReference type="InterPro" id="IPR012001">
    <property type="entry name" value="Thiamin_PyroP_enz_TPP-bd_dom"/>
</dbReference>
<dbReference type="Gene3D" id="3.40.50.1220">
    <property type="entry name" value="TPP-binding domain"/>
    <property type="match status" value="1"/>
</dbReference>
<reference evidence="7 8" key="1">
    <citation type="journal article" date="2020" name="G3 (Bethesda)">
        <title>Improved Reference Genome for Cyclotella cryptica CCMP332, a Model for Cell Wall Morphogenesis, Salinity Adaptation, and Lipid Production in Diatoms (Bacillariophyta).</title>
        <authorList>
            <person name="Roberts W.R."/>
            <person name="Downey K.M."/>
            <person name="Ruck E.C."/>
            <person name="Traller J.C."/>
            <person name="Alverson A.J."/>
        </authorList>
    </citation>
    <scope>NUCLEOTIDE SEQUENCE [LARGE SCALE GENOMIC DNA]</scope>
    <source>
        <strain evidence="7 8">CCMP332</strain>
    </source>
</reference>
<protein>
    <submittedName>
        <fullName evidence="7">Uncharacterized protein</fullName>
    </submittedName>
</protein>
<evidence type="ECO:0000256" key="2">
    <source>
        <dbReference type="ARBA" id="ARBA00023052"/>
    </source>
</evidence>
<dbReference type="Gene3D" id="3.40.50.970">
    <property type="match status" value="2"/>
</dbReference>
<keyword evidence="2 3" id="KW-0786">Thiamine pyrophosphate</keyword>
<evidence type="ECO:0000259" key="4">
    <source>
        <dbReference type="Pfam" id="PF00205"/>
    </source>
</evidence>
<dbReference type="InterPro" id="IPR029061">
    <property type="entry name" value="THDP-binding"/>
</dbReference>
<dbReference type="AlphaFoldDB" id="A0ABD3QGJ8"/>
<dbReference type="InterPro" id="IPR012000">
    <property type="entry name" value="Thiamin_PyroP_enz_cen_dom"/>
</dbReference>
<dbReference type="Proteomes" id="UP001516023">
    <property type="component" value="Unassembled WGS sequence"/>
</dbReference>
<dbReference type="PANTHER" id="PTHR18968:SF13">
    <property type="entry name" value="ACETOLACTATE SYNTHASE CATALYTIC SUBUNIT, MITOCHONDRIAL"/>
    <property type="match status" value="1"/>
</dbReference>
<evidence type="ECO:0000259" key="6">
    <source>
        <dbReference type="Pfam" id="PF02776"/>
    </source>
</evidence>
<sequence>MGEVSTTTRSSSENGDDLLRKMNASELICEVLVNFGVTHVFGGHGGAVVGLVDAIMAHTKLTWVYNRCEVNAVQAAMAYAKLHNRLGCCVATSGPGAGHLLSGLVDADQDRVPLLCITGLKAAGTMRHADFQDIDQGAIFRMAGIGLSESVSHIHQLIPLLRNALYLATTTYRCAHLAIPIDVQLDSVTAPRFLNFRSENLSKNVLDHASDEQIRALATALIKERMDGHHMVIFCGWRAFPFGDAIEALAEYLDVPIITSYDGKGCVSESIPHSFGVAGIYGFVGGGKSQEVLEDCDVIVAFCMSDLTKAVTDKSGMQVRRLIQIESEIMAGDSNRYIAVHSFESHDLAQSIPLVLEAMTQETEKMKVSFDDRDQRIRRKSRMSTFPSERAPVETKYCHPGLFFKNMSLLLDNDAILCADIGDNALWMASGISAVKGQRTLTSEHMGIMGFALNAGLAASCSTSRQVLVVAGDGGFQMSSNELATLKDHGCKNVLVVIIQNGRLGRVSNETWGPGVRGDGCLIGSPDFVKLFEAHGYPKGKHLTTSDESEIWDTISESWDLASKQGVAVIVVHQDPETHPTMHKISAASGEVAWERYLNEMNKERSLKDNHDVSPSNKAITLSSNSINKLNSLKEWIESHSTAVVSSYCWVGSSFLSISPAQVFQNQLKELNPAAPEIFSQEERDDFDKDFWRLLMNSFTVEELSELFDKGSSNGYPLRLQILVLPKDSTYALHAHPNIELIIGMQGELMEYKLTDYRHSKRVLQRTSHKIIPPSDEEIKNMMEHFEHCMVIDDQDKRSHFVDRLCTRQGKCCANQIGSVHQSFSRKESGTLLFVLWSGCHANIQLTNIKGTKGAELLRKEHYC</sequence>
<dbReference type="GO" id="GO:0019752">
    <property type="term" value="P:carboxylic acid metabolic process"/>
    <property type="evidence" value="ECO:0007669"/>
    <property type="project" value="UniProtKB-ARBA"/>
</dbReference>
<dbReference type="InterPro" id="IPR045229">
    <property type="entry name" value="TPP_enz"/>
</dbReference>
<comment type="similarity">
    <text evidence="1 3">Belongs to the TPP enzyme family.</text>
</comment>
<gene>
    <name evidence="7" type="ORF">HJC23_012992</name>
</gene>
<dbReference type="PANTHER" id="PTHR18968">
    <property type="entry name" value="THIAMINE PYROPHOSPHATE ENZYMES"/>
    <property type="match status" value="1"/>
</dbReference>